<comment type="caution">
    <text evidence="2">The sequence shown here is derived from an EMBL/GenBank/DDBJ whole genome shotgun (WGS) entry which is preliminary data.</text>
</comment>
<keyword evidence="3" id="KW-1185">Reference proteome</keyword>
<dbReference type="Proteomes" id="UP000551878">
    <property type="component" value="Unassembled WGS sequence"/>
</dbReference>
<proteinExistence type="predicted"/>
<organism evidence="2 3">
    <name type="scientific">Texcoconibacillus texcoconensis</name>
    <dbReference type="NCBI Taxonomy" id="1095777"/>
    <lineage>
        <taxon>Bacteria</taxon>
        <taxon>Bacillati</taxon>
        <taxon>Bacillota</taxon>
        <taxon>Bacilli</taxon>
        <taxon>Bacillales</taxon>
        <taxon>Bacillaceae</taxon>
        <taxon>Texcoconibacillus</taxon>
    </lineage>
</organism>
<feature type="compositionally biased region" description="Polar residues" evidence="1">
    <location>
        <begin position="1"/>
        <end position="13"/>
    </location>
</feature>
<protein>
    <submittedName>
        <fullName evidence="2">Uncharacterized protein</fullName>
    </submittedName>
</protein>
<feature type="compositionally biased region" description="Basic and acidic residues" evidence="1">
    <location>
        <begin position="17"/>
        <end position="26"/>
    </location>
</feature>
<name>A0A840QSK8_9BACI</name>
<evidence type="ECO:0000256" key="1">
    <source>
        <dbReference type="SAM" id="MobiDB-lite"/>
    </source>
</evidence>
<dbReference type="EMBL" id="JACHHB010000011">
    <property type="protein sequence ID" value="MBB5174257.1"/>
    <property type="molecule type" value="Genomic_DNA"/>
</dbReference>
<feature type="region of interest" description="Disordered" evidence="1">
    <location>
        <begin position="1"/>
        <end position="32"/>
    </location>
</feature>
<reference evidence="2 3" key="1">
    <citation type="submission" date="2020-08" db="EMBL/GenBank/DDBJ databases">
        <title>Genomic Encyclopedia of Type Strains, Phase IV (KMG-IV): sequencing the most valuable type-strain genomes for metagenomic binning, comparative biology and taxonomic classification.</title>
        <authorList>
            <person name="Goeker M."/>
        </authorList>
    </citation>
    <scope>NUCLEOTIDE SEQUENCE [LARGE SCALE GENOMIC DNA]</scope>
    <source>
        <strain evidence="2 3">DSM 24696</strain>
    </source>
</reference>
<evidence type="ECO:0000313" key="3">
    <source>
        <dbReference type="Proteomes" id="UP000551878"/>
    </source>
</evidence>
<sequence>MDPSPDRSQSIMYQINRKREILKQNEDPSLVT</sequence>
<dbReference type="AlphaFoldDB" id="A0A840QSK8"/>
<evidence type="ECO:0000313" key="2">
    <source>
        <dbReference type="EMBL" id="MBB5174257.1"/>
    </source>
</evidence>
<accession>A0A840QSK8</accession>
<gene>
    <name evidence="2" type="ORF">HNQ41_002451</name>
</gene>